<feature type="compositionally biased region" description="Low complexity" evidence="1">
    <location>
        <begin position="213"/>
        <end position="224"/>
    </location>
</feature>
<evidence type="ECO:0000313" key="2">
    <source>
        <dbReference type="EMBL" id="GMA96436.1"/>
    </source>
</evidence>
<organism evidence="2 3">
    <name type="scientific">Pseudolysinimonas kribbensis</name>
    <dbReference type="NCBI Taxonomy" id="433641"/>
    <lineage>
        <taxon>Bacteria</taxon>
        <taxon>Bacillati</taxon>
        <taxon>Actinomycetota</taxon>
        <taxon>Actinomycetes</taxon>
        <taxon>Micrococcales</taxon>
        <taxon>Microbacteriaceae</taxon>
        <taxon>Pseudolysinimonas</taxon>
    </lineage>
</organism>
<gene>
    <name evidence="2" type="ORF">GCM10025881_32600</name>
</gene>
<dbReference type="Proteomes" id="UP001157034">
    <property type="component" value="Unassembled WGS sequence"/>
</dbReference>
<name>A0ABQ6K9P8_9MICO</name>
<keyword evidence="3" id="KW-1185">Reference proteome</keyword>
<comment type="caution">
    <text evidence="2">The sequence shown here is derived from an EMBL/GenBank/DDBJ whole genome shotgun (WGS) entry which is preliminary data.</text>
</comment>
<sequence>MVGGLRHLAHEVRGEEDGAAFPGQMPGEGAHPHDALGVEAVHRLVEDERLRVAEERGGDAEPLAHAEREAADPAARDALQPGERDDLVDPPRADPVRRRHRAQVLARGASAVHGLGIQQHAHSPQRVAQLPIGHAVDACFAGGGPVEAHDHAHGRRLAGAVRPEESRHEPGAHREVDVVDRGGGAEGLRELVDFDHPPTLTIGGWMPAPTPGRRASARAAHAARWPGSRR</sequence>
<feature type="compositionally biased region" description="Basic and acidic residues" evidence="1">
    <location>
        <begin position="53"/>
        <end position="75"/>
    </location>
</feature>
<feature type="region of interest" description="Disordered" evidence="1">
    <location>
        <begin position="203"/>
        <end position="230"/>
    </location>
</feature>
<evidence type="ECO:0000256" key="1">
    <source>
        <dbReference type="SAM" id="MobiDB-lite"/>
    </source>
</evidence>
<protein>
    <submittedName>
        <fullName evidence="2">Uncharacterized protein</fullName>
    </submittedName>
</protein>
<feature type="compositionally biased region" description="Basic and acidic residues" evidence="1">
    <location>
        <begin position="82"/>
        <end position="96"/>
    </location>
</feature>
<feature type="region of interest" description="Disordered" evidence="1">
    <location>
        <begin position="1"/>
        <end position="30"/>
    </location>
</feature>
<accession>A0ABQ6K9P8</accession>
<dbReference type="EMBL" id="BSVB01000001">
    <property type="protein sequence ID" value="GMA96436.1"/>
    <property type="molecule type" value="Genomic_DNA"/>
</dbReference>
<evidence type="ECO:0000313" key="3">
    <source>
        <dbReference type="Proteomes" id="UP001157034"/>
    </source>
</evidence>
<reference evidence="3" key="1">
    <citation type="journal article" date="2019" name="Int. J. Syst. Evol. Microbiol.">
        <title>The Global Catalogue of Microorganisms (GCM) 10K type strain sequencing project: providing services to taxonomists for standard genome sequencing and annotation.</title>
        <authorList>
            <consortium name="The Broad Institute Genomics Platform"/>
            <consortium name="The Broad Institute Genome Sequencing Center for Infectious Disease"/>
            <person name="Wu L."/>
            <person name="Ma J."/>
        </authorList>
    </citation>
    <scope>NUCLEOTIDE SEQUENCE [LARGE SCALE GENOMIC DNA]</scope>
    <source>
        <strain evidence="3">NBRC 108894</strain>
    </source>
</reference>
<feature type="region of interest" description="Disordered" evidence="1">
    <location>
        <begin position="53"/>
        <end position="97"/>
    </location>
</feature>
<proteinExistence type="predicted"/>